<evidence type="ECO:0000313" key="2">
    <source>
        <dbReference type="EMBL" id="SDZ16627.1"/>
    </source>
</evidence>
<organism evidence="2 3">
    <name type="scientific">Tindallia californiensis</name>
    <dbReference type="NCBI Taxonomy" id="159292"/>
    <lineage>
        <taxon>Bacteria</taxon>
        <taxon>Bacillati</taxon>
        <taxon>Bacillota</taxon>
        <taxon>Clostridia</taxon>
        <taxon>Peptostreptococcales</taxon>
        <taxon>Tindalliaceae</taxon>
        <taxon>Tindallia</taxon>
    </lineage>
</organism>
<dbReference type="EMBL" id="FNPV01000010">
    <property type="protein sequence ID" value="SDZ16627.1"/>
    <property type="molecule type" value="Genomic_DNA"/>
</dbReference>
<dbReference type="STRING" id="159292.SAMN05192546_110107"/>
<gene>
    <name evidence="2" type="ORF">SAMN05192546_110107</name>
</gene>
<feature type="transmembrane region" description="Helical" evidence="1">
    <location>
        <begin position="53"/>
        <end position="71"/>
    </location>
</feature>
<evidence type="ECO:0000256" key="1">
    <source>
        <dbReference type="SAM" id="Phobius"/>
    </source>
</evidence>
<dbReference type="AlphaFoldDB" id="A0A1H3QT65"/>
<dbReference type="Proteomes" id="UP000199230">
    <property type="component" value="Unassembled WGS sequence"/>
</dbReference>
<protein>
    <submittedName>
        <fullName evidence="2">Uncharacterized protein</fullName>
    </submittedName>
</protein>
<reference evidence="2 3" key="1">
    <citation type="submission" date="2016-10" db="EMBL/GenBank/DDBJ databases">
        <authorList>
            <person name="de Groot N.N."/>
        </authorList>
    </citation>
    <scope>NUCLEOTIDE SEQUENCE [LARGE SCALE GENOMIC DNA]</scope>
    <source>
        <strain evidence="2 3">APO</strain>
    </source>
</reference>
<keyword evidence="3" id="KW-1185">Reference proteome</keyword>
<keyword evidence="1" id="KW-1133">Transmembrane helix</keyword>
<sequence>MSNQYDYTKIPRLSTVLWLVTKEGLLATLIAAVMGAVYGFFLSQEPLRQLANNAIFLMGVVLGCYALFFGIQRDKKIFKNMFHSHLKEQYLEKLSLRKERAIHFYRAFVVFMMAILLDLVLFFCN</sequence>
<accession>A0A1H3QT65</accession>
<keyword evidence="1" id="KW-0472">Membrane</keyword>
<proteinExistence type="predicted"/>
<dbReference type="OrthoDB" id="9791845at2"/>
<feature type="transmembrane region" description="Helical" evidence="1">
    <location>
        <begin position="103"/>
        <end position="123"/>
    </location>
</feature>
<feature type="transmembrane region" description="Helical" evidence="1">
    <location>
        <begin position="16"/>
        <end position="41"/>
    </location>
</feature>
<name>A0A1H3QT65_9FIRM</name>
<dbReference type="RefSeq" id="WP_093315206.1">
    <property type="nucleotide sequence ID" value="NZ_FNPV01000010.1"/>
</dbReference>
<evidence type="ECO:0000313" key="3">
    <source>
        <dbReference type="Proteomes" id="UP000199230"/>
    </source>
</evidence>
<keyword evidence="1" id="KW-0812">Transmembrane</keyword>